<evidence type="ECO:0000259" key="5">
    <source>
        <dbReference type="PROSITE" id="PS50931"/>
    </source>
</evidence>
<dbReference type="FunFam" id="1.10.10.10:FF:000001">
    <property type="entry name" value="LysR family transcriptional regulator"/>
    <property type="match status" value="1"/>
</dbReference>
<evidence type="ECO:0000256" key="1">
    <source>
        <dbReference type="ARBA" id="ARBA00009437"/>
    </source>
</evidence>
<evidence type="ECO:0000256" key="3">
    <source>
        <dbReference type="ARBA" id="ARBA00023125"/>
    </source>
</evidence>
<comment type="similarity">
    <text evidence="1">Belongs to the LysR transcriptional regulatory family.</text>
</comment>
<keyword evidence="2" id="KW-0805">Transcription regulation</keyword>
<dbReference type="Pfam" id="PF00126">
    <property type="entry name" value="HTH_1"/>
    <property type="match status" value="1"/>
</dbReference>
<keyword evidence="7" id="KW-1185">Reference proteome</keyword>
<evidence type="ECO:0000313" key="6">
    <source>
        <dbReference type="EMBL" id="MBD3109283.1"/>
    </source>
</evidence>
<accession>A0A927HDB6</accession>
<reference evidence="6" key="1">
    <citation type="submission" date="2020-09" db="EMBL/GenBank/DDBJ databases">
        <title>Bacillus faecalis sp. nov., a moderately halophilic bacterium isolated from cow faeces.</title>
        <authorList>
            <person name="Jiang L."/>
            <person name="Lee J."/>
        </authorList>
    </citation>
    <scope>NUCLEOTIDE SEQUENCE</scope>
    <source>
        <strain evidence="6">AGMB 02131</strain>
    </source>
</reference>
<dbReference type="Proteomes" id="UP000602076">
    <property type="component" value="Unassembled WGS sequence"/>
</dbReference>
<evidence type="ECO:0000256" key="2">
    <source>
        <dbReference type="ARBA" id="ARBA00023015"/>
    </source>
</evidence>
<dbReference type="SUPFAM" id="SSF53850">
    <property type="entry name" value="Periplasmic binding protein-like II"/>
    <property type="match status" value="1"/>
</dbReference>
<dbReference type="InterPro" id="IPR005119">
    <property type="entry name" value="LysR_subst-bd"/>
</dbReference>
<dbReference type="PANTHER" id="PTHR30126">
    <property type="entry name" value="HTH-TYPE TRANSCRIPTIONAL REGULATOR"/>
    <property type="match status" value="1"/>
</dbReference>
<dbReference type="PROSITE" id="PS50931">
    <property type="entry name" value="HTH_LYSR"/>
    <property type="match status" value="1"/>
</dbReference>
<dbReference type="RefSeq" id="WP_190998823.1">
    <property type="nucleotide sequence ID" value="NZ_JACXSI010000032.1"/>
</dbReference>
<proteinExistence type="inferred from homology"/>
<protein>
    <submittedName>
        <fullName evidence="6">LysR family transcriptional regulator</fullName>
    </submittedName>
</protein>
<organism evidence="6 7">
    <name type="scientific">Peribacillus faecalis</name>
    <dbReference type="NCBI Taxonomy" id="2772559"/>
    <lineage>
        <taxon>Bacteria</taxon>
        <taxon>Bacillati</taxon>
        <taxon>Bacillota</taxon>
        <taxon>Bacilli</taxon>
        <taxon>Bacillales</taxon>
        <taxon>Bacillaceae</taxon>
        <taxon>Peribacillus</taxon>
    </lineage>
</organism>
<dbReference type="EMBL" id="JACXSI010000032">
    <property type="protein sequence ID" value="MBD3109283.1"/>
    <property type="molecule type" value="Genomic_DNA"/>
</dbReference>
<keyword evidence="4" id="KW-0804">Transcription</keyword>
<sequence>MFQSLKVFVTVYELKNFTKAAEILFLSQPTISTQISNLEKKLNVTLFVRKGRHEIVPTKDADFLYKRALTILDNWEDTVETLNSQEIRTKCRIACSNTCGIHYLPERMAAFLENFPDIDFSIQLMNSEEVVTQLKQNKADLGLIEKFVDTEGLKRSLVYVEELVLAGDSHSPYWLSREEDSGTQFYSDMYLKEMNLKPMKIYLNNNEMIAAFLKAGIGKTVLSKQAVPAGVNWVPLSARYTRNFYFLAKENQIKKRISELEAFIVERMGL</sequence>
<dbReference type="InterPro" id="IPR000847">
    <property type="entry name" value="LysR_HTH_N"/>
</dbReference>
<name>A0A927HDB6_9BACI</name>
<feature type="domain" description="HTH lysR-type" evidence="5">
    <location>
        <begin position="1"/>
        <end position="58"/>
    </location>
</feature>
<dbReference type="AlphaFoldDB" id="A0A927HDB6"/>
<dbReference type="PRINTS" id="PR00039">
    <property type="entry name" value="HTHLYSR"/>
</dbReference>
<dbReference type="InterPro" id="IPR036388">
    <property type="entry name" value="WH-like_DNA-bd_sf"/>
</dbReference>
<dbReference type="Pfam" id="PF03466">
    <property type="entry name" value="LysR_substrate"/>
    <property type="match status" value="1"/>
</dbReference>
<dbReference type="SUPFAM" id="SSF46785">
    <property type="entry name" value="Winged helix' DNA-binding domain"/>
    <property type="match status" value="1"/>
</dbReference>
<comment type="caution">
    <text evidence="6">The sequence shown here is derived from an EMBL/GenBank/DDBJ whole genome shotgun (WGS) entry which is preliminary data.</text>
</comment>
<gene>
    <name evidence="6" type="ORF">IEO70_13100</name>
</gene>
<dbReference type="GO" id="GO:0003700">
    <property type="term" value="F:DNA-binding transcription factor activity"/>
    <property type="evidence" value="ECO:0007669"/>
    <property type="project" value="InterPro"/>
</dbReference>
<dbReference type="GO" id="GO:0000976">
    <property type="term" value="F:transcription cis-regulatory region binding"/>
    <property type="evidence" value="ECO:0007669"/>
    <property type="project" value="TreeGrafter"/>
</dbReference>
<keyword evidence="3" id="KW-0238">DNA-binding</keyword>
<dbReference type="InterPro" id="IPR036390">
    <property type="entry name" value="WH_DNA-bd_sf"/>
</dbReference>
<dbReference type="PANTHER" id="PTHR30126:SF40">
    <property type="entry name" value="HTH-TYPE TRANSCRIPTIONAL REGULATOR GLTR"/>
    <property type="match status" value="1"/>
</dbReference>
<dbReference type="Gene3D" id="3.40.190.290">
    <property type="match status" value="1"/>
</dbReference>
<evidence type="ECO:0000313" key="7">
    <source>
        <dbReference type="Proteomes" id="UP000602076"/>
    </source>
</evidence>
<dbReference type="Gene3D" id="1.10.10.10">
    <property type="entry name" value="Winged helix-like DNA-binding domain superfamily/Winged helix DNA-binding domain"/>
    <property type="match status" value="1"/>
</dbReference>
<evidence type="ECO:0000256" key="4">
    <source>
        <dbReference type="ARBA" id="ARBA00023163"/>
    </source>
</evidence>